<reference evidence="1" key="1">
    <citation type="submission" date="2015-12" db="EMBL/GenBank/DDBJ databases">
        <title>Update maize B73 reference genome by single molecule sequencing technologies.</title>
        <authorList>
            <consortium name="Maize Genome Sequencing Project"/>
            <person name="Ware D."/>
        </authorList>
    </citation>
    <scope>NUCLEOTIDE SEQUENCE [LARGE SCALE GENOMIC DNA]</scope>
    <source>
        <tissue evidence="1">Seedling</tissue>
    </source>
</reference>
<gene>
    <name evidence="1" type="ORF">ZEAMMB73_Zm00001d003627</name>
</gene>
<dbReference type="EMBL" id="CM007648">
    <property type="protein sequence ID" value="ONM17304.1"/>
    <property type="molecule type" value="Genomic_DNA"/>
</dbReference>
<sequence>MLLMQSTIWMGRCCLEGKLLLFLQRKTGRSLLT</sequence>
<protein>
    <submittedName>
        <fullName evidence="1">Uncharacterized protein</fullName>
    </submittedName>
</protein>
<dbReference type="EMBL" id="CM007648">
    <property type="protein sequence ID" value="ONM17305.1"/>
    <property type="molecule type" value="Genomic_DNA"/>
</dbReference>
<dbReference type="AlphaFoldDB" id="A0A1D6EA96"/>
<organism evidence="1">
    <name type="scientific">Zea mays</name>
    <name type="common">Maize</name>
    <dbReference type="NCBI Taxonomy" id="4577"/>
    <lineage>
        <taxon>Eukaryota</taxon>
        <taxon>Viridiplantae</taxon>
        <taxon>Streptophyta</taxon>
        <taxon>Embryophyta</taxon>
        <taxon>Tracheophyta</taxon>
        <taxon>Spermatophyta</taxon>
        <taxon>Magnoliopsida</taxon>
        <taxon>Liliopsida</taxon>
        <taxon>Poales</taxon>
        <taxon>Poaceae</taxon>
        <taxon>PACMAD clade</taxon>
        <taxon>Panicoideae</taxon>
        <taxon>Andropogonodae</taxon>
        <taxon>Andropogoneae</taxon>
        <taxon>Tripsacinae</taxon>
        <taxon>Zea</taxon>
    </lineage>
</organism>
<name>A0A1D6EA96_MAIZE</name>
<proteinExistence type="predicted"/>
<evidence type="ECO:0000313" key="1">
    <source>
        <dbReference type="EMBL" id="ONM17304.1"/>
    </source>
</evidence>
<dbReference type="InParanoid" id="A0A1D6EA96"/>
<accession>A0A1D6EA96</accession>